<dbReference type="SUPFAM" id="SSF52141">
    <property type="entry name" value="Uracil-DNA glycosylase-like"/>
    <property type="match status" value="1"/>
</dbReference>
<reference evidence="2" key="1">
    <citation type="submission" date="2016-10" db="EMBL/GenBank/DDBJ databases">
        <authorList>
            <person name="Varghese N."/>
            <person name="Submissions S."/>
        </authorList>
    </citation>
    <scope>NUCLEOTIDE SEQUENCE [LARGE SCALE GENOMIC DNA]</scope>
    <source>
        <strain evidence="2">GAS369</strain>
    </source>
</reference>
<dbReference type="Proteomes" id="UP000243904">
    <property type="component" value="Chromosome I"/>
</dbReference>
<dbReference type="AlphaFoldDB" id="A0A1H1TN89"/>
<dbReference type="RefSeq" id="WP_146687515.1">
    <property type="nucleotide sequence ID" value="NZ_LT629750.1"/>
</dbReference>
<keyword evidence="2" id="KW-1185">Reference proteome</keyword>
<evidence type="ECO:0000313" key="1">
    <source>
        <dbReference type="EMBL" id="SDS61733.1"/>
    </source>
</evidence>
<dbReference type="EMBL" id="LT629750">
    <property type="protein sequence ID" value="SDS61733.1"/>
    <property type="molecule type" value="Genomic_DNA"/>
</dbReference>
<name>A0A1H1TN89_9BRAD</name>
<sequence>MGKKEALADLILLRKQDRNPKYHALSDFDDGFYDGDWITPWTISACNLDAGLMIVAQDWSSAEALESPKRSKPAQKEARKLCGQDANLPTNKTLKALLKKHFGLEFADTYATNLFVFIKPGTISAKIPIEDLAYCAEKYALPQIEIVQPRMVLCLGKGTFNAIQLALGHPLSKLSEASLPNAHTQHQNGAEIYGVPHTGSWGTRNAGGIDNMHTIWARLANRFAELAITQGVRHRLR</sequence>
<organism evidence="1 2">
    <name type="scientific">Bradyrhizobium canariense</name>
    <dbReference type="NCBI Taxonomy" id="255045"/>
    <lineage>
        <taxon>Bacteria</taxon>
        <taxon>Pseudomonadati</taxon>
        <taxon>Pseudomonadota</taxon>
        <taxon>Alphaproteobacteria</taxon>
        <taxon>Hyphomicrobiales</taxon>
        <taxon>Nitrobacteraceae</taxon>
        <taxon>Bradyrhizobium</taxon>
    </lineage>
</organism>
<dbReference type="InterPro" id="IPR036895">
    <property type="entry name" value="Uracil-DNA_glycosylase-like_sf"/>
</dbReference>
<dbReference type="Gene3D" id="3.40.470.10">
    <property type="entry name" value="Uracil-DNA glycosylase-like domain"/>
    <property type="match status" value="1"/>
</dbReference>
<proteinExistence type="predicted"/>
<gene>
    <name evidence="1" type="ORF">SAMN05444158_2619</name>
</gene>
<protein>
    <submittedName>
        <fullName evidence="1">Restriction system protein</fullName>
    </submittedName>
</protein>
<accession>A0A1H1TN89</accession>
<evidence type="ECO:0000313" key="2">
    <source>
        <dbReference type="Proteomes" id="UP000243904"/>
    </source>
</evidence>